<gene>
    <name evidence="1" type="ORF">PBR20603_03190</name>
</gene>
<accession>A0A5E5BUD7</accession>
<dbReference type="Proteomes" id="UP000382040">
    <property type="component" value="Unassembled WGS sequence"/>
</dbReference>
<evidence type="ECO:0000313" key="1">
    <source>
        <dbReference type="EMBL" id="VVE89224.1"/>
    </source>
</evidence>
<keyword evidence="2" id="KW-1185">Reference proteome</keyword>
<reference evidence="1 2" key="1">
    <citation type="submission" date="2019-08" db="EMBL/GenBank/DDBJ databases">
        <authorList>
            <person name="Peeters C."/>
        </authorList>
    </citation>
    <scope>NUCLEOTIDE SEQUENCE [LARGE SCALE GENOMIC DNA]</scope>
    <source>
        <strain evidence="1 2">LMG 20603</strain>
    </source>
</reference>
<sequence length="66" mass="7742">MDRPERSFLFAPLDEITVPNPRLVYVARKEISSSADFLVGFRDSLTKKRGQRDVISHESFLHRRRP</sequence>
<dbReference type="EMBL" id="CABPST010000008">
    <property type="protein sequence ID" value="VVE89224.1"/>
    <property type="molecule type" value="Genomic_DNA"/>
</dbReference>
<name>A0A5E5BUD7_9BURK</name>
<evidence type="ECO:0000313" key="2">
    <source>
        <dbReference type="Proteomes" id="UP000382040"/>
    </source>
</evidence>
<organism evidence="1 2">
    <name type="scientific">Pandoraea bronchicola</name>
    <dbReference type="NCBI Taxonomy" id="2508287"/>
    <lineage>
        <taxon>Bacteria</taxon>
        <taxon>Pseudomonadati</taxon>
        <taxon>Pseudomonadota</taxon>
        <taxon>Betaproteobacteria</taxon>
        <taxon>Burkholderiales</taxon>
        <taxon>Burkholderiaceae</taxon>
        <taxon>Pandoraea</taxon>
    </lineage>
</organism>
<dbReference type="AlphaFoldDB" id="A0A5E5BUD7"/>
<protein>
    <submittedName>
        <fullName evidence="1">Uncharacterized protein</fullName>
    </submittedName>
</protein>
<proteinExistence type="predicted"/>